<comment type="caution">
    <text evidence="8">The sequence shown here is derived from an EMBL/GenBank/DDBJ whole genome shotgun (WGS) entry which is preliminary data.</text>
</comment>
<dbReference type="AlphaFoldDB" id="A0AAV5W3J2"/>
<proteinExistence type="inferred from homology"/>
<comment type="similarity">
    <text evidence="2 6">Belongs to the CDC50/LEM3 family.</text>
</comment>
<dbReference type="PANTHER" id="PTHR10926">
    <property type="entry name" value="CELL CYCLE CONTROL PROTEIN 50"/>
    <property type="match status" value="1"/>
</dbReference>
<keyword evidence="5 6" id="KW-0472">Membrane</keyword>
<dbReference type="PIRSF" id="PIRSF015840">
    <property type="entry name" value="DUF284_TM_euk"/>
    <property type="match status" value="1"/>
</dbReference>
<evidence type="ECO:0000256" key="7">
    <source>
        <dbReference type="SAM" id="Phobius"/>
    </source>
</evidence>
<evidence type="ECO:0000256" key="3">
    <source>
        <dbReference type="ARBA" id="ARBA00022692"/>
    </source>
</evidence>
<evidence type="ECO:0000256" key="4">
    <source>
        <dbReference type="ARBA" id="ARBA00022989"/>
    </source>
</evidence>
<evidence type="ECO:0000313" key="8">
    <source>
        <dbReference type="EMBL" id="GMT25253.1"/>
    </source>
</evidence>
<comment type="subcellular location">
    <subcellularLocation>
        <location evidence="1">Membrane</location>
    </subcellularLocation>
</comment>
<feature type="transmembrane region" description="Helical" evidence="7">
    <location>
        <begin position="43"/>
        <end position="64"/>
    </location>
</feature>
<dbReference type="GO" id="GO:0005794">
    <property type="term" value="C:Golgi apparatus"/>
    <property type="evidence" value="ECO:0007669"/>
    <property type="project" value="TreeGrafter"/>
</dbReference>
<accession>A0AAV5W3J2</accession>
<protein>
    <submittedName>
        <fullName evidence="8">Uncharacterized protein</fullName>
    </submittedName>
</protein>
<evidence type="ECO:0000256" key="6">
    <source>
        <dbReference type="PIRNR" id="PIRNR015840"/>
    </source>
</evidence>
<dbReference type="Proteomes" id="UP001432322">
    <property type="component" value="Unassembled WGS sequence"/>
</dbReference>
<reference evidence="8" key="1">
    <citation type="submission" date="2023-10" db="EMBL/GenBank/DDBJ databases">
        <title>Genome assembly of Pristionchus species.</title>
        <authorList>
            <person name="Yoshida K."/>
            <person name="Sommer R.J."/>
        </authorList>
    </citation>
    <scope>NUCLEOTIDE SEQUENCE</scope>
    <source>
        <strain evidence="8">RS5133</strain>
    </source>
</reference>
<evidence type="ECO:0000256" key="1">
    <source>
        <dbReference type="ARBA" id="ARBA00004370"/>
    </source>
</evidence>
<keyword evidence="3 7" id="KW-0812">Transmembrane</keyword>
<dbReference type="Pfam" id="PF03381">
    <property type="entry name" value="CDC50"/>
    <property type="match status" value="1"/>
</dbReference>
<sequence>MPEEGDSSVHIPVRRRIAKNRPKDTAWRQQRLPAFRPVLNARCAFPITLVLGIACSIIGAFMYISANNSLEIVQDYTNCTDFRTGKSEYNGDFVPDAKIKCTYTLELKENYTGAVRFYYGLDGFYQNSRLYMASRSEMQLKGDLNNTEGCTPLESRVDPDDPAGKPIVPCGVIADSYFNGQIFFYTFFLTTTDKTPVPFTVRGIIDDYVRKRKFANPTTNGTLCDAFKGTVRPPSWPRDICQLGVPQTEGEADRESVGVGLENVDLIVWMRPAALPKFRKIYRILDVEADDFKTGLPAGNYTLQIEYNYPTMAWRGRKFFVIAAEQWAGGRHFSLAIAYMVVGVFLLLVSVLFLLMCLRIRFLERKHAEEQMQ</sequence>
<organism evidence="8 9">
    <name type="scientific">Pristionchus fissidentatus</name>
    <dbReference type="NCBI Taxonomy" id="1538716"/>
    <lineage>
        <taxon>Eukaryota</taxon>
        <taxon>Metazoa</taxon>
        <taxon>Ecdysozoa</taxon>
        <taxon>Nematoda</taxon>
        <taxon>Chromadorea</taxon>
        <taxon>Rhabditida</taxon>
        <taxon>Rhabditina</taxon>
        <taxon>Diplogasteromorpha</taxon>
        <taxon>Diplogasteroidea</taxon>
        <taxon>Neodiplogasteridae</taxon>
        <taxon>Pristionchus</taxon>
    </lineage>
</organism>
<keyword evidence="4 7" id="KW-1133">Transmembrane helix</keyword>
<gene>
    <name evidence="8" type="ORF">PFISCL1PPCAC_16550</name>
</gene>
<evidence type="ECO:0000313" key="9">
    <source>
        <dbReference type="Proteomes" id="UP001432322"/>
    </source>
</evidence>
<evidence type="ECO:0000256" key="2">
    <source>
        <dbReference type="ARBA" id="ARBA00009457"/>
    </source>
</evidence>
<feature type="transmembrane region" description="Helical" evidence="7">
    <location>
        <begin position="336"/>
        <end position="358"/>
    </location>
</feature>
<name>A0AAV5W3J2_9BILA</name>
<evidence type="ECO:0000256" key="5">
    <source>
        <dbReference type="ARBA" id="ARBA00023136"/>
    </source>
</evidence>
<dbReference type="GO" id="GO:0005783">
    <property type="term" value="C:endoplasmic reticulum"/>
    <property type="evidence" value="ECO:0007669"/>
    <property type="project" value="TreeGrafter"/>
</dbReference>
<keyword evidence="9" id="KW-1185">Reference proteome</keyword>
<dbReference type="PANTHER" id="PTHR10926:SF23">
    <property type="entry name" value="CELL CYCLE CONTROL PROTEIN 50A"/>
    <property type="match status" value="1"/>
</dbReference>
<dbReference type="EMBL" id="BTSY01000004">
    <property type="protein sequence ID" value="GMT25253.1"/>
    <property type="molecule type" value="Genomic_DNA"/>
</dbReference>
<dbReference type="InterPro" id="IPR005045">
    <property type="entry name" value="CDC50/LEM3_fam"/>
</dbReference>
<dbReference type="GO" id="GO:0005886">
    <property type="term" value="C:plasma membrane"/>
    <property type="evidence" value="ECO:0007669"/>
    <property type="project" value="TreeGrafter"/>
</dbReference>